<evidence type="ECO:0000256" key="2">
    <source>
        <dbReference type="ARBA" id="ARBA00004430"/>
    </source>
</evidence>
<evidence type="ECO:0000259" key="19">
    <source>
        <dbReference type="PROSITE" id="PS50014"/>
    </source>
</evidence>
<dbReference type="InterPro" id="IPR018359">
    <property type="entry name" value="Bromodomain_CS"/>
</dbReference>
<dbReference type="GO" id="GO:0030286">
    <property type="term" value="C:dynein complex"/>
    <property type="evidence" value="ECO:0007669"/>
    <property type="project" value="UniProtKB-KW"/>
</dbReference>
<dbReference type="FunFam" id="1.20.58.1120:FF:000001">
    <property type="entry name" value="dynein heavy chain 2, axonemal"/>
    <property type="match status" value="1"/>
</dbReference>
<keyword evidence="13" id="KW-0505">Motor protein</keyword>
<name>A0A8T1VGR4_9STRA</name>
<dbReference type="Pfam" id="PF08393">
    <property type="entry name" value="DHC_N2"/>
    <property type="match status" value="1"/>
</dbReference>
<dbReference type="FunFam" id="3.40.50.300:FF:001145">
    <property type="entry name" value="Putative dynein heavy chain"/>
    <property type="match status" value="1"/>
</dbReference>
<dbReference type="InterPro" id="IPR003593">
    <property type="entry name" value="AAA+_ATPase"/>
</dbReference>
<evidence type="ECO:0000256" key="17">
    <source>
        <dbReference type="SAM" id="Coils"/>
    </source>
</evidence>
<dbReference type="FunFam" id="3.40.50.300:FF:002141">
    <property type="entry name" value="Dynein heavy chain"/>
    <property type="match status" value="1"/>
</dbReference>
<dbReference type="InterPro" id="IPR004273">
    <property type="entry name" value="Dynein_heavy_D6_P-loop"/>
</dbReference>
<dbReference type="GO" id="GO:0008569">
    <property type="term" value="F:minus-end-directed microtubule motor activity"/>
    <property type="evidence" value="ECO:0007669"/>
    <property type="project" value="InterPro"/>
</dbReference>
<evidence type="ECO:0000256" key="15">
    <source>
        <dbReference type="ARBA" id="ARBA00023273"/>
    </source>
</evidence>
<keyword evidence="16" id="KW-0103">Bromodomain</keyword>
<feature type="domain" description="Bromo" evidence="19">
    <location>
        <begin position="19"/>
        <end position="91"/>
    </location>
</feature>
<dbReference type="GO" id="GO:0045505">
    <property type="term" value="F:dynein intermediate chain binding"/>
    <property type="evidence" value="ECO:0007669"/>
    <property type="project" value="InterPro"/>
</dbReference>
<keyword evidence="10" id="KW-0243">Dynein</keyword>
<dbReference type="FunFam" id="1.20.920.20:FF:000001">
    <property type="entry name" value="dynein heavy chain 2, axonemal"/>
    <property type="match status" value="1"/>
</dbReference>
<dbReference type="FunFam" id="3.10.490.20:FF:000009">
    <property type="entry name" value="Dynein heavy chain 4"/>
    <property type="match status" value="1"/>
</dbReference>
<dbReference type="InterPro" id="IPR024317">
    <property type="entry name" value="Dynein_heavy_chain_D4_dom"/>
</dbReference>
<dbReference type="PANTHER" id="PTHR22878:SF68">
    <property type="entry name" value="DYNEIN HEAVY CHAIN 6, AXONEMAL-LIKE"/>
    <property type="match status" value="1"/>
</dbReference>
<dbReference type="Pfam" id="PF03028">
    <property type="entry name" value="Dynein_heavy"/>
    <property type="match status" value="1"/>
</dbReference>
<evidence type="ECO:0000256" key="5">
    <source>
        <dbReference type="ARBA" id="ARBA00022701"/>
    </source>
</evidence>
<keyword evidence="12" id="KW-0969">Cilium</keyword>
<dbReference type="FunFam" id="3.20.180.20:FF:000003">
    <property type="entry name" value="Dynein heavy chain 12, axonemal"/>
    <property type="match status" value="1"/>
</dbReference>
<feature type="coiled-coil region" evidence="17">
    <location>
        <begin position="3070"/>
        <end position="3146"/>
    </location>
</feature>
<dbReference type="PROSITE" id="PS50014">
    <property type="entry name" value="BROMODOMAIN_2"/>
    <property type="match status" value="1"/>
</dbReference>
<keyword evidence="7" id="KW-0547">Nucleotide-binding</keyword>
<dbReference type="Proteomes" id="UP000694044">
    <property type="component" value="Unassembled WGS sequence"/>
</dbReference>
<accession>A0A8T1VGR4</accession>
<evidence type="ECO:0000256" key="11">
    <source>
        <dbReference type="ARBA" id="ARBA00023054"/>
    </source>
</evidence>
<dbReference type="InterPro" id="IPR041228">
    <property type="entry name" value="Dynein_C"/>
</dbReference>
<evidence type="ECO:0000313" key="21">
    <source>
        <dbReference type="Proteomes" id="UP000694044"/>
    </source>
</evidence>
<dbReference type="InterPro" id="IPR041658">
    <property type="entry name" value="AAA_lid_11"/>
</dbReference>
<dbReference type="Pfam" id="PF17852">
    <property type="entry name" value="Dynein_AAA_lid"/>
    <property type="match status" value="1"/>
</dbReference>
<dbReference type="Pfam" id="PF18199">
    <property type="entry name" value="Dynein_C"/>
    <property type="match status" value="1"/>
</dbReference>
<dbReference type="Pfam" id="PF00439">
    <property type="entry name" value="Bromodomain"/>
    <property type="match status" value="1"/>
</dbReference>
<dbReference type="FunFam" id="1.10.8.710:FF:000004">
    <property type="entry name" value="Dynein axonemal heavy chain 6"/>
    <property type="match status" value="1"/>
</dbReference>
<dbReference type="InterPro" id="IPR001487">
    <property type="entry name" value="Bromodomain"/>
</dbReference>
<protein>
    <recommendedName>
        <fullName evidence="19">Bromo domain-containing protein</fullName>
    </recommendedName>
</protein>
<dbReference type="GO" id="GO:0005874">
    <property type="term" value="C:microtubule"/>
    <property type="evidence" value="ECO:0007669"/>
    <property type="project" value="UniProtKB-KW"/>
</dbReference>
<dbReference type="InterPro" id="IPR013602">
    <property type="entry name" value="Dynein_heavy_linker"/>
</dbReference>
<evidence type="ECO:0000313" key="20">
    <source>
        <dbReference type="EMBL" id="KAG7380126.1"/>
    </source>
</evidence>
<dbReference type="Pfam" id="PF12777">
    <property type="entry name" value="MT"/>
    <property type="match status" value="1"/>
</dbReference>
<dbReference type="GO" id="GO:0051959">
    <property type="term" value="F:dynein light intermediate chain binding"/>
    <property type="evidence" value="ECO:0007669"/>
    <property type="project" value="InterPro"/>
</dbReference>
<gene>
    <name evidence="20" type="ORF">PHYPSEUDO_007755</name>
</gene>
<dbReference type="InterPro" id="IPR025662">
    <property type="entry name" value="Sigma_54_int_dom_ATP-bd_1"/>
</dbReference>
<keyword evidence="14" id="KW-0206">Cytoskeleton</keyword>
<comment type="caution">
    <text evidence="20">The sequence shown here is derived from an EMBL/GenBank/DDBJ whole genome shotgun (WGS) entry which is preliminary data.</text>
</comment>
<evidence type="ECO:0000256" key="10">
    <source>
        <dbReference type="ARBA" id="ARBA00023017"/>
    </source>
</evidence>
<evidence type="ECO:0000256" key="16">
    <source>
        <dbReference type="PROSITE-ProRule" id="PRU00035"/>
    </source>
</evidence>
<dbReference type="PROSITE" id="PS00633">
    <property type="entry name" value="BROMODOMAIN_1"/>
    <property type="match status" value="1"/>
</dbReference>
<dbReference type="GO" id="GO:0005524">
    <property type="term" value="F:ATP binding"/>
    <property type="evidence" value="ECO:0007669"/>
    <property type="project" value="UniProtKB-KW"/>
</dbReference>
<evidence type="ECO:0000256" key="8">
    <source>
        <dbReference type="ARBA" id="ARBA00022840"/>
    </source>
</evidence>
<dbReference type="GO" id="GO:0005930">
    <property type="term" value="C:axoneme"/>
    <property type="evidence" value="ECO:0007669"/>
    <property type="project" value="UniProtKB-SubCell"/>
</dbReference>
<keyword evidence="5" id="KW-0493">Microtubule</keyword>
<dbReference type="FunFam" id="3.40.50.300:FF:000362">
    <property type="entry name" value="Dynein, axonemal, heavy chain 6"/>
    <property type="match status" value="1"/>
</dbReference>
<evidence type="ECO:0000256" key="12">
    <source>
        <dbReference type="ARBA" id="ARBA00023069"/>
    </source>
</evidence>
<dbReference type="Pfam" id="PF17857">
    <property type="entry name" value="AAA_lid_1"/>
    <property type="match status" value="1"/>
</dbReference>
<evidence type="ECO:0000256" key="9">
    <source>
        <dbReference type="ARBA" id="ARBA00022846"/>
    </source>
</evidence>
<evidence type="ECO:0000256" key="18">
    <source>
        <dbReference type="SAM" id="MobiDB-lite"/>
    </source>
</evidence>
<comment type="similarity">
    <text evidence="3">Belongs to the dynein heavy chain family.</text>
</comment>
<dbReference type="Pfam" id="PF12774">
    <property type="entry name" value="AAA_6"/>
    <property type="match status" value="1"/>
</dbReference>
<dbReference type="InterPro" id="IPR026983">
    <property type="entry name" value="DHC"/>
</dbReference>
<dbReference type="SMART" id="SM00297">
    <property type="entry name" value="BROMO"/>
    <property type="match status" value="1"/>
</dbReference>
<proteinExistence type="inferred from homology"/>
<dbReference type="FunFam" id="1.20.140.100:FF:000004">
    <property type="entry name" value="Dynein axonemal heavy chain 6"/>
    <property type="match status" value="1"/>
</dbReference>
<dbReference type="PANTHER" id="PTHR22878">
    <property type="entry name" value="DYNEIN HEAVY CHAIN 6, AXONEMAL-LIKE-RELATED"/>
    <property type="match status" value="1"/>
</dbReference>
<dbReference type="Pfam" id="PF12775">
    <property type="entry name" value="AAA_7"/>
    <property type="match status" value="1"/>
</dbReference>
<dbReference type="PROSITE" id="PS00675">
    <property type="entry name" value="SIGMA54_INTERACT_1"/>
    <property type="match status" value="1"/>
</dbReference>
<dbReference type="GO" id="GO:0007018">
    <property type="term" value="P:microtubule-based movement"/>
    <property type="evidence" value="ECO:0007669"/>
    <property type="project" value="InterPro"/>
</dbReference>
<keyword evidence="6" id="KW-0677">Repeat</keyword>
<evidence type="ECO:0000256" key="6">
    <source>
        <dbReference type="ARBA" id="ARBA00022737"/>
    </source>
</evidence>
<dbReference type="Pfam" id="PF18198">
    <property type="entry name" value="AAA_lid_11"/>
    <property type="match status" value="1"/>
</dbReference>
<dbReference type="FunFam" id="3.40.50.300:FF:000063">
    <property type="entry name" value="dynein heavy chain 6, axonemal"/>
    <property type="match status" value="1"/>
</dbReference>
<organism evidence="20 21">
    <name type="scientific">Phytophthora pseudosyringae</name>
    <dbReference type="NCBI Taxonomy" id="221518"/>
    <lineage>
        <taxon>Eukaryota</taxon>
        <taxon>Sar</taxon>
        <taxon>Stramenopiles</taxon>
        <taxon>Oomycota</taxon>
        <taxon>Peronosporomycetes</taxon>
        <taxon>Peronosporales</taxon>
        <taxon>Peronosporaceae</taxon>
        <taxon>Phytophthora</taxon>
    </lineage>
</organism>
<keyword evidence="21" id="KW-1185">Reference proteome</keyword>
<comment type="subcellular location">
    <subcellularLocation>
        <location evidence="1">Cell projection</location>
        <location evidence="1">Cilium</location>
        <location evidence="1">Flagellum</location>
    </subcellularLocation>
    <subcellularLocation>
        <location evidence="2">Cytoplasm</location>
        <location evidence="2">Cytoskeleton</location>
        <location evidence="2">Cilium axoneme</location>
    </subcellularLocation>
</comment>
<reference evidence="20" key="1">
    <citation type="submission" date="2021-02" db="EMBL/GenBank/DDBJ databases">
        <authorList>
            <person name="Palmer J.M."/>
        </authorList>
    </citation>
    <scope>NUCLEOTIDE SEQUENCE</scope>
    <source>
        <strain evidence="20">SCRP734</strain>
    </source>
</reference>
<keyword evidence="4" id="KW-0963">Cytoplasm</keyword>
<evidence type="ECO:0000256" key="3">
    <source>
        <dbReference type="ARBA" id="ARBA00008887"/>
    </source>
</evidence>
<dbReference type="GO" id="GO:0031514">
    <property type="term" value="C:motile cilium"/>
    <property type="evidence" value="ECO:0007669"/>
    <property type="project" value="UniProtKB-SubCell"/>
</dbReference>
<dbReference type="InterPro" id="IPR035699">
    <property type="entry name" value="AAA_6"/>
</dbReference>
<dbReference type="OrthoDB" id="5593012at2759"/>
<evidence type="ECO:0000256" key="4">
    <source>
        <dbReference type="ARBA" id="ARBA00022490"/>
    </source>
</evidence>
<dbReference type="FunFam" id="1.10.8.1220:FF:000001">
    <property type="entry name" value="Dynein axonemal heavy chain 5"/>
    <property type="match status" value="1"/>
</dbReference>
<dbReference type="InterPro" id="IPR035706">
    <property type="entry name" value="AAA_9"/>
</dbReference>
<evidence type="ECO:0000256" key="7">
    <source>
        <dbReference type="ARBA" id="ARBA00022741"/>
    </source>
</evidence>
<evidence type="ECO:0000256" key="1">
    <source>
        <dbReference type="ARBA" id="ARBA00004230"/>
    </source>
</evidence>
<evidence type="ECO:0000256" key="14">
    <source>
        <dbReference type="ARBA" id="ARBA00023212"/>
    </source>
</evidence>
<dbReference type="Pfam" id="PF12780">
    <property type="entry name" value="AAA_8"/>
    <property type="match status" value="1"/>
</dbReference>
<evidence type="ECO:0000256" key="13">
    <source>
        <dbReference type="ARBA" id="ARBA00023175"/>
    </source>
</evidence>
<dbReference type="EMBL" id="JAGDFM010000310">
    <property type="protein sequence ID" value="KAG7380126.1"/>
    <property type="molecule type" value="Genomic_DNA"/>
</dbReference>
<keyword evidence="11 17" id="KW-0175">Coiled coil</keyword>
<keyword evidence="15" id="KW-0966">Cell projection</keyword>
<dbReference type="Pfam" id="PF12781">
    <property type="entry name" value="AAA_9"/>
    <property type="match status" value="1"/>
</dbReference>
<feature type="compositionally biased region" description="Basic and acidic residues" evidence="18">
    <location>
        <begin position="334"/>
        <end position="344"/>
    </location>
</feature>
<dbReference type="InterPro" id="IPR041466">
    <property type="entry name" value="Dynein_AAA5_ext"/>
</dbReference>
<dbReference type="FunFam" id="1.10.287.2620:FF:000001">
    <property type="entry name" value="Cytoplasmic dynein heavy chain 1"/>
    <property type="match status" value="1"/>
</dbReference>
<feature type="region of interest" description="Disordered" evidence="18">
    <location>
        <begin position="276"/>
        <end position="347"/>
    </location>
</feature>
<dbReference type="InterPro" id="IPR024743">
    <property type="entry name" value="Dynein_HC_stalk"/>
</dbReference>
<sequence length="4301" mass="484449">MPMPPDLHAKCARLHADLSRHALAWPFLEPVDPVALNVPTYFDVISHPMDLGTMGAKLNGGEYGDPVEYRADLLLLFANAIEFNQDDEREDSVANMARRFQGVALAAWDQFFSEAASSDWALEAEEQARQRFIQRAKESRTLNRWKRDSFVARLNRDKLDERRRLAASSGDGAAFWLEQAPWRVVMERRQASKSPKAGARARPPQVTANSVYDLTLNATFEFDGGSGFGSTLPSNKPMQAVAGARAALKSPMSAARDAAADGLKFTFTTADEYTSPKKIPVFPGTLHSPEKRMKPNRAKPPPGQSPKPAQVSSPGPKTVGDAVPAPSGASWEGDAGRPKREASPRRFLRATLARSFGDGEEEEEKAGLNQRERHPSVFIGHHDPATGASSVVVADAAAEAAAASAAAFLKTGEDTIAFFARNGSDSEIKFVHLNRAVTGLAFRPYDLVVVAQDDVTPNEHFTMSSSGLVHVCAGSPSEFIALAEWMRQSTMFNVLTSLRFFKHYLVNKAFSLWCANVRYKLYCRQRKRLSAKLFLAKESFCVPLLQVKKVMSTELMGVVLLDLRAQKTYESSAFVEYQGTKRAEGSKQFELCVEKLQSIIQRVCSDVKNLTKTSNAQDDFMSDMALSALGTSQEKTKSIVAVKAEQQQRRRLFRRAAEEAGMIADFIRLIDCIAVESLVILAVQSCANFLHELNKVPRKTGLFETTIFFGEQSTIFSPTSEQIQHIVIAMTDDIVSTVNSVSRVLYLRPFVPYVGNAVADAPHVGSTITCSVAFGQIRKELVAKIASDYAEATEYVKIFDNVRPIYEYDKVWDLEEYSQRAHTVTTLKADMLQISTWEKELEKMRAGQTIGILHVESRKLKQTLIPMTTAKLDAMKGLVKDLARARCKTQLGEYKQRIQSLLQRPQHLKEFAGHVERVQNLKSKQKVLAKNTNVVDELYRLLGTYGVRISSEDMVQLDDLRGVQESYKEETEAVDTFVASRVGEMTQQLDANIQRLDEQVLQLHNQLQGGLFIDASHFEGPSVVKSELENVKQRLTQLDELSKQYTEYQTLFNLTPFKYLNLQATQEYFGTVDSLWTAVEKWNELYLGAMTSPFVEVNAEELSKDVAVAFKDAYALHKKLSNEVTAVLKDRTAEFKLKMPTILELGNPAMKDRHWEKIFKALRQPWYPGILFTLENLVAYEVLDMKDLVGEMSAAASGEAQIEASLQKIKHGWDQVEFTCVSHRDQNDVFILGSLEDILMLLEDNQVGLQTMMGSRFIMGVKDEVERWSKRLSLLSDTLDEWIACQRSWMYLETIFCAEDIQKQLPVEAQKFALVDRNWKTTMLRTKSDPSVIRSVEGGPELLDQFRMSNRLLEEIQKSLEDYLETKRMAFPRFYFLSNDELLEILSQTRDPRAVQPHLGKCFDAMKSVRFDDTPGSASNIVNAMVSGEGELVIFPNHVIAKGPVEAWLTEVEKAMRGSLFEDGVKALTNYPIEDAIDRKDWLFGYSAQMIILVDQVFWTRNVTEAIAQVESGSDPQAVDGFLQFSLKQIDGMVQLVRGSLSKLQRILMGAIITIDVHARDVVRSLADSNVSSLSDFEWTRQLRYYWEDDVKNFVARQTNTRFIYGYEYLGNSPRLVITPLTDICYMTLTGALHLRLGGAPAGPAGTGKTETTKDLAKALAVQCVVFNCSDGLDYKIMGRFFSGLAQAGAWACFDEFNRIDIEVLSVIAQQVLCIQQAIVADVEEFEFEGNLIRLNTGFGVFITMNPGYAGRTELPDNLKALFRPVAMMVPDYRLIAEIVLFSEGFANALPLSHKMTQLYSLSSEQLSKQDHYDFGMRAVKSVLVAAGQLKRKEPEMHEDLLLIRAMRDSNVPKFLEQDLPLFRGIIADLFPGVVVPFVDYGLLQKAIEQQLDLLHLQQVPSFITKAIQVHETQLVRHGMMLVGEAGSGKSTNCYVLSRALTQLYQDGVVDRDGFYKEVQRLILNPKSISAGQLYGEFNLLTNEWTDGLVPKLVRQCVQEAAESDNRNWVIFDGPVDAVWIENMNTVLDDNKTLCLSNSERIKLPHTLHMMFEVQDLRVASPATVSRCGMVYMEQVHVGMTSLARTWKVTTLEPIMPTYPELCDILLLLIETHVPVAIAFVREDCREKVPSNDHNLMQSCLNLLASCLASGALQNVGANNLPGLVRMYFVFAVTWSVGANIDDASRPKFNDFCMDQFRSLIDSSHDGAPVTNVYDVVVDDATGQWASWVDKTPTFTFVPGASYFTMVVPTQDTTRFRYLLEKLLLADYHVLYSGETGVGKSVIVQSFLDDMAKTESCIASTMSYSAQTKPRNLNEMFELKLDKKRKNLLGPPVGKRMLFFVDDLNMPALEIYGAQPPNELLRQVIDQGGFYDTSKMFFKNVKDVVFAAACAPPGGGRSEVTPRLIRHFHMVWIPNLSGEVMQRIFSSILGGFLGAELPAMAHMAAPIVSASVQLYQRVELEMLPTPSKSHYTFNLRDLSKVFQGVLMVKKENVPNEDGLLTLWLHEEARVFRDRLVDADDRAWFNVACSQLIEENLKVSWPPSRFENILYGDYLTRENRSYRPVEDLGQLNSLLSEYLEEYNITFPSQMHLVFFNDAMHHISRICRVLRQPRGNALLVGVGGSGRQSLTRLASFMADYKCFSIEITRGYGANEFHEDLKKILMTAGAQNQPVVFLFSDAQIVHESFLEDINNVLNTGEVPNLYASDEVEKIVGLVRPLAQQVGKVTREDILQYYVTLVRDNLHVVLACSPIGAGFRNRCRMFPSLVNCCTIDWFNAWPEDALNSVANRFFATNAEELGIEVHVDTLCCMAVTIHRSVEEATLRFYTQLKRRNYTTPTSYLELIRLYVDMLRTHRQLVRAKEARYRGGLQKLTETEEVVGNLKSSLTELQPVLVKAQKDTSLLLEQVTKDQAEADKQQQLIQADVEAANKIADEVKVIKDDCQKDLDEAMPAYYASIKALANLKKDDITVLKTFTNPPRLVGVTMNAVCLLFGSKQEWNEAKKLLNDMKFLDKLKEFDKDNIPPKTIRQLQKFISDEEFTPETLSSISTAATSLCMWVRAMYTYDTVAKNIAPKKENLKIAEQRLEDEQKQLDIKQSGLNAVLKKVADLKRTLEEAQQKKVDLEKQSQKTQAQLVRAERLIDSLGEEQGRWKECAENLSKDMINLVGDMILSAGCIAYLGPFTSEYRHELQAKWVSFCKASNLPVDGTFSFQRVLADPVVVREWNIMGLPADVFSIENGLFTTMGRRWPLMIDPQGQANKWIKNMYKASGSLQIIKLSQKDFLRTLENAIRYGSPVMLENVEEDLDPSLEPVLLKQVFKRGGQNLLHLGDSDVPYSDNFRFYITTKLANPHYMPEICIKVTIINFTVTLTGLEDQLLVDVVRSERPDLEQKKNELTVNIAADKKQLKEIEDKILYMLENSKGNILDDEELIDTLAHSKVTSSAIKTRMAEAETTSMEIDQTREGYRCVAVRGSIIYFAIANLALVDPMYQYSLQFYQKLFVMRLQNSTKSEMLEERLEILMEDVTMSMFVNVCRGLFEKDKIIYAFMIASSILLHRGAISSSEWTFYLVGDKRSSAVQAAQAESCGLTRPSWLSDRVWKTVVGMKDISSAFIDLASSVGQHAAGWKRAMVLADLPHAETLPEPWESTLTNFQKLLVLRVFREEMLVFGTREFVGRELGKFFTESPPFDLGGCYRDSKPETPLIFVLSPGADINDYLLELARQEGKDGSGLKIISLGQGQGPIAEALMKQAKQTGDWVCLQNCHLAVSWLGRLEQILEQSATEEMHEEFRLWLTSMPSPRFPVPILQNGIKITNEPPKGIKANLGRTFLDMKEADYEGCTKPREFKKLLFALAFYNAVCLERRKFGAVGWNIPYEWMNSDLKTGMQQVRLYLEEQEEVPYLTLNVMVADISYGGRITDRWDKRTNSSIMRKLFCKDVMDDAYKFTTSGMYYAPAEGSLVSVREYVSALPTADAPDIFGLHANADITFQQKETGQLLGTILKMLGGGGDSGGGGAAQSNDSIVMEMVVAIQERMPLAFVESKAHPSTFAEAAGGSRNSLGVFLSQEMIRFNVLIQVMKTTLEMLKRAIKGLVVMSGPLEKMYNGFLIQQIPGEWENAGYPCLKPLASWIEDFFMRINLTNDWLVKGSPLAFWISGFFFPQGFMTAVKQSFSRDKQIAIDALIVSCEIMAHDKEKYKAPPPFGVYIFGLFMEGARYDRNTRMMTESIPNELFDRMPVIWLKPMRREEYKPTDMYECPLYKTSIRAGTLSTTGHSTNFVVALDVPTDKSPDHWIRRGCAMLCMLDT</sequence>
<dbReference type="SMART" id="SM00382">
    <property type="entry name" value="AAA"/>
    <property type="match status" value="3"/>
</dbReference>
<keyword evidence="9" id="KW-0282">Flagellum</keyword>
<dbReference type="InterPro" id="IPR041589">
    <property type="entry name" value="DNAH3_AAA_lid_1"/>
</dbReference>
<dbReference type="FunFam" id="1.20.920.30:FF:000005">
    <property type="entry name" value="Dynein, axonemal, heavy chain 2"/>
    <property type="match status" value="1"/>
</dbReference>
<keyword evidence="8" id="KW-0067">ATP-binding</keyword>